<dbReference type="InParanoid" id="I2H4V5"/>
<proteinExistence type="inferred from homology"/>
<dbReference type="GO" id="GO:0006338">
    <property type="term" value="P:chromatin remodeling"/>
    <property type="evidence" value="ECO:0007669"/>
    <property type="project" value="EnsemblFungi"/>
</dbReference>
<dbReference type="KEGG" id="tbl:TBLA_0E03530"/>
<evidence type="ECO:0000313" key="5">
    <source>
        <dbReference type="Proteomes" id="UP000002866"/>
    </source>
</evidence>
<dbReference type="OrthoDB" id="49520at2759"/>
<dbReference type="OMA" id="CQYFDPK"/>
<dbReference type="GeneID" id="14496480"/>
<evidence type="ECO:0000256" key="1">
    <source>
        <dbReference type="ARBA" id="ARBA00006832"/>
    </source>
</evidence>
<dbReference type="PANTHER" id="PTHR13275:SF4">
    <property type="entry name" value="VACUOLAR PROTEIN SORTING-ASSOCIATED PROTEIN 72 HOMOLOG"/>
    <property type="match status" value="1"/>
</dbReference>
<dbReference type="STRING" id="1071380.I2H4V5"/>
<dbReference type="FunCoup" id="I2H4V5">
    <property type="interactions" value="116"/>
</dbReference>
<feature type="domain" description="Vps72/YL1 C-terminal" evidence="3">
    <location>
        <begin position="856"/>
        <end position="885"/>
    </location>
</feature>
<dbReference type="Proteomes" id="UP000002866">
    <property type="component" value="Chromosome 5"/>
</dbReference>
<feature type="compositionally biased region" description="Acidic residues" evidence="2">
    <location>
        <begin position="58"/>
        <end position="68"/>
    </location>
</feature>
<name>I2H4V5_HENB6</name>
<gene>
    <name evidence="4" type="primary">TBLA0E03530</name>
    <name evidence="4" type="ORF">TBLA_0E03530</name>
</gene>
<keyword evidence="5" id="KW-1185">Reference proteome</keyword>
<dbReference type="EMBL" id="HE806320">
    <property type="protein sequence ID" value="CCH61407.1"/>
    <property type="molecule type" value="Genomic_DNA"/>
</dbReference>
<dbReference type="RefSeq" id="XP_004180926.1">
    <property type="nucleotide sequence ID" value="XM_004180878.1"/>
</dbReference>
<dbReference type="PANTHER" id="PTHR13275">
    <property type="entry name" value="YL-1 PROTEIN TRANSCRIPTION FACTOR-LIKE 1"/>
    <property type="match status" value="1"/>
</dbReference>
<dbReference type="InterPro" id="IPR046757">
    <property type="entry name" value="YL1_N"/>
</dbReference>
<feature type="region of interest" description="Disordered" evidence="2">
    <location>
        <begin position="116"/>
        <end position="167"/>
    </location>
</feature>
<feature type="region of interest" description="Disordered" evidence="2">
    <location>
        <begin position="1"/>
        <end position="22"/>
    </location>
</feature>
<evidence type="ECO:0000313" key="4">
    <source>
        <dbReference type="EMBL" id="CCH61407.1"/>
    </source>
</evidence>
<comment type="similarity">
    <text evidence="1">Belongs to the VPS72/YL1 family.</text>
</comment>
<feature type="compositionally biased region" description="Polar residues" evidence="2">
    <location>
        <begin position="382"/>
        <end position="421"/>
    </location>
</feature>
<organism evidence="4 5">
    <name type="scientific">Henningerozyma blattae (strain ATCC 34711 / CBS 6284 / DSM 70876 / NBRC 10599 / NRRL Y-10934 / UCD 77-7)</name>
    <name type="common">Yeast</name>
    <name type="synonym">Tetrapisispora blattae</name>
    <dbReference type="NCBI Taxonomy" id="1071380"/>
    <lineage>
        <taxon>Eukaryota</taxon>
        <taxon>Fungi</taxon>
        <taxon>Dikarya</taxon>
        <taxon>Ascomycota</taxon>
        <taxon>Saccharomycotina</taxon>
        <taxon>Saccharomycetes</taxon>
        <taxon>Saccharomycetales</taxon>
        <taxon>Saccharomycetaceae</taxon>
        <taxon>Henningerozyma</taxon>
    </lineage>
</organism>
<sequence>MADDGWIMASRERRSNAGNRMKSLLAQEVKDMQSKTQHLNDDDIDLLFQEEENDEDFDLQNNDTDEYLESQPSNDKNLKTNNYIQQDLMLSESESEFDENANDDEAGEKELIRQEKLQSKKRKKKNTAPILVKRSKPTIRPTHNERGEDEDGTTTDTSTASVTSHHKSYQVMLNPETLLMKDRRTSKRSSVVANKLKVYEKLSKAETKRKLIQERIRKHKEKQKQHILTQQDRLRIAQETEQINLQTLNKYKEQEIIKKKSRIAMQQRQKVKFKPNELIETKLSTSWTVTPIMEINDKAYWDEFLKKRNKKKKKYPKRPTKKQLLAAAAAASAAKEKELSTAEDINKSISPNTIIHQTEIKSESPINSSSISIDNSMEHNKVLSSPPLSASSNTHEITSTEESNPLRSVDVTNTDSSLDNVNSREKSNNVNESEDKSMIIESTSNDNIQKNDSAQFVNPPEQSLMEKLHFATENTTINANTLSSIPKGGMSEQDKNLGTATKEITKDSTDKNVDTQHSTTIETTSNNSNIINSSSKEVPSSSPNSSASSNIVEDTNFEIKKDGNNNVTPSYVEKVNENVEPTKTEGIAETRNISSKPELKISTTLLENNLNLNTQFINQTDRPSSHSNDSVQNNSIEVTNTKLEETLISGNTLNTSLKSESTITTKQVSFLDEPEIKLIDQNTTPMELGVGLSPPQAGSDDNTTPTTPTTPININDPLLSDTPPTEPIDYAGPNQLVSKDFVILYNFNSGTFLENERETLFGKQWGGISKKRNNDVETILKINMDNMKNFGHIDSSIDNNKKSFLPDLTFLDDYPSFGEYDKKMVHNSGEETNKELNITIKTQPPTGVFLNNGTRKKCIISTKPCQYFDPKNGVPYSDVEAYKIIQQIMDPIGEDGTEENPNPMFQWFGFEEGGIYLNVNDEPAKGVPEGFN</sequence>
<dbReference type="SMART" id="SM00993">
    <property type="entry name" value="YL1_C"/>
    <property type="match status" value="1"/>
</dbReference>
<accession>I2H4V5</accession>
<dbReference type="GO" id="GO:0000812">
    <property type="term" value="C:Swr1 complex"/>
    <property type="evidence" value="ECO:0007669"/>
    <property type="project" value="EnsemblFungi"/>
</dbReference>
<feature type="compositionally biased region" description="Basic and acidic residues" evidence="2">
    <location>
        <begin position="503"/>
        <end position="514"/>
    </location>
</feature>
<feature type="compositionally biased region" description="Low complexity" evidence="2">
    <location>
        <begin position="700"/>
        <end position="717"/>
    </location>
</feature>
<dbReference type="HOGENOM" id="CLU_018782_0_0_1"/>
<feature type="region of interest" description="Disordered" evidence="2">
    <location>
        <begin position="380"/>
        <end position="436"/>
    </location>
</feature>
<dbReference type="GO" id="GO:0042393">
    <property type="term" value="F:histone binding"/>
    <property type="evidence" value="ECO:0007669"/>
    <property type="project" value="EnsemblFungi"/>
</dbReference>
<protein>
    <recommendedName>
        <fullName evidence="3">Vps72/YL1 C-terminal domain-containing protein</fullName>
    </recommendedName>
</protein>
<dbReference type="eggNOG" id="KOG2897">
    <property type="taxonomic scope" value="Eukaryota"/>
</dbReference>
<dbReference type="AlphaFoldDB" id="I2H4V5"/>
<reference evidence="4 5" key="1">
    <citation type="journal article" date="2011" name="Proc. Natl. Acad. Sci. U.S.A.">
        <title>Evolutionary erosion of yeast sex chromosomes by mating-type switching accidents.</title>
        <authorList>
            <person name="Gordon J.L."/>
            <person name="Armisen D."/>
            <person name="Proux-Wera E."/>
            <person name="Oheigeartaigh S.S."/>
            <person name="Byrne K.P."/>
            <person name="Wolfe K.H."/>
        </authorList>
    </citation>
    <scope>NUCLEOTIDE SEQUENCE [LARGE SCALE GENOMIC DNA]</scope>
    <source>
        <strain evidence="5">ATCC 34711 / CBS 6284 / DSM 70876 / NBRC 10599 / NRRL Y-10934 / UCD 77-7</strain>
    </source>
</reference>
<feature type="region of interest" description="Disordered" evidence="2">
    <location>
        <begin position="58"/>
        <end position="80"/>
    </location>
</feature>
<feature type="compositionally biased region" description="Basic and acidic residues" evidence="2">
    <location>
        <begin position="422"/>
        <end position="436"/>
    </location>
</feature>
<feature type="region of interest" description="Disordered" evidence="2">
    <location>
        <begin position="502"/>
        <end position="551"/>
    </location>
</feature>
<evidence type="ECO:0000259" key="3">
    <source>
        <dbReference type="SMART" id="SM00993"/>
    </source>
</evidence>
<evidence type="ECO:0000256" key="2">
    <source>
        <dbReference type="SAM" id="MobiDB-lite"/>
    </source>
</evidence>
<feature type="compositionally biased region" description="Low complexity" evidence="2">
    <location>
        <begin position="154"/>
        <end position="163"/>
    </location>
</feature>
<feature type="compositionally biased region" description="Low complexity" evidence="2">
    <location>
        <begin position="518"/>
        <end position="551"/>
    </location>
</feature>
<dbReference type="InterPro" id="IPR013272">
    <property type="entry name" value="Vps72/YL1_C"/>
</dbReference>
<feature type="region of interest" description="Disordered" evidence="2">
    <location>
        <begin position="691"/>
        <end position="719"/>
    </location>
</feature>
<feature type="compositionally biased region" description="Polar residues" evidence="2">
    <location>
        <begin position="70"/>
        <end position="80"/>
    </location>
</feature>
<dbReference type="Pfam" id="PF05764">
    <property type="entry name" value="YL1"/>
    <property type="match status" value="1"/>
</dbReference>
<dbReference type="Pfam" id="PF08265">
    <property type="entry name" value="YL1_C"/>
    <property type="match status" value="1"/>
</dbReference>